<organism evidence="2 3">
    <name type="scientific">Rhodococcus qingshengii JCM 15477</name>
    <dbReference type="NCBI Taxonomy" id="1303681"/>
    <lineage>
        <taxon>Bacteria</taxon>
        <taxon>Bacillati</taxon>
        <taxon>Actinomycetota</taxon>
        <taxon>Actinomycetes</taxon>
        <taxon>Mycobacteriales</taxon>
        <taxon>Nocardiaceae</taxon>
        <taxon>Rhodococcus</taxon>
        <taxon>Rhodococcus erythropolis group</taxon>
    </lineage>
</organism>
<evidence type="ECO:0000313" key="3">
    <source>
        <dbReference type="Proteomes" id="UP000831484"/>
    </source>
</evidence>
<dbReference type="EMBL" id="CP096568">
    <property type="protein sequence ID" value="UPU46908.1"/>
    <property type="molecule type" value="Genomic_DNA"/>
</dbReference>
<dbReference type="Pfam" id="PF06666">
    <property type="entry name" value="DUF1173"/>
    <property type="match status" value="1"/>
</dbReference>
<proteinExistence type="predicted"/>
<sequence length="427" mass="47263">MTTTQSPAPGRADPTGEHASDRRTFELYGHRITQTNNPDAQQLLAAAHTERVRPLCMCRNDGVAMYVAKVGPEKYVIKRMPDSGLEHAHRCASYLPPDELSGLGQVLGSAITEEADCGLTAIELGFRMSKAERAAPTGAGGGGVSDSVAADPNRLTLRAVLHYLWQEADLATWSPGMGGKRNWRVVSWYLRQAARGKFTKGKPLATRLYIPEPFNVEKKTEIAARRLSAWAPMQQHGSAQQFMMLIGELKAIDPARFGHKLVIKHLPDAPLTVDDTLLARLNKRFGDEMELWQTDDEGHLIVIATFSVSRAGLATAEEISLVMTDRNWLPYESLFDKLLVDTALDARRRFTKSLRYNLAPDVPMASLVLTDTETPTAAFLLTRDDNREAVAEIATGIDVWTWVITEDMPALPPAVDHRLTLPSNEHY</sequence>
<name>A0AB38RNK6_RHOSG</name>
<accession>A0AB38RNK6</accession>
<evidence type="ECO:0000256" key="1">
    <source>
        <dbReference type="SAM" id="MobiDB-lite"/>
    </source>
</evidence>
<geneLocation type="plasmid" evidence="2 3">
    <name>pdjl-6-5</name>
</geneLocation>
<dbReference type="Proteomes" id="UP000831484">
    <property type="component" value="Plasmid pdjl-6-5"/>
</dbReference>
<keyword evidence="3" id="KW-1185">Reference proteome</keyword>
<gene>
    <name evidence="2" type="ORF">M0639_34315</name>
</gene>
<protein>
    <submittedName>
        <fullName evidence="2">DUF1173 domain-containing protein</fullName>
    </submittedName>
</protein>
<dbReference type="RefSeq" id="WP_082893124.1">
    <property type="nucleotide sequence ID" value="NZ_CP096568.1"/>
</dbReference>
<evidence type="ECO:0000313" key="2">
    <source>
        <dbReference type="EMBL" id="UPU46908.1"/>
    </source>
</evidence>
<dbReference type="InterPro" id="IPR009553">
    <property type="entry name" value="DUF1173"/>
</dbReference>
<reference evidence="3" key="1">
    <citation type="journal article" date="2022" name="Environ. Microbiol.">
        <title>Functional analysis, diversity, and distribution of carbendazim hydrolases MheI and CbmA, responsible for the initial step in carbendazim degradation.</title>
        <authorList>
            <person name="Zhang M."/>
            <person name="Bai X."/>
            <person name="Li Q."/>
            <person name="Zhang L."/>
            <person name="Zhu Q."/>
            <person name="Gao S."/>
            <person name="Ke Z."/>
            <person name="Jiang M."/>
            <person name="Hu J."/>
            <person name="Qiu J."/>
            <person name="Hong Q."/>
        </authorList>
    </citation>
    <scope>NUCLEOTIDE SEQUENCE [LARGE SCALE GENOMIC DNA]</scope>
    <source>
        <strain evidence="3">djl-6</strain>
    </source>
</reference>
<keyword evidence="2" id="KW-0614">Plasmid</keyword>
<dbReference type="AlphaFoldDB" id="A0AB38RNK6"/>
<feature type="region of interest" description="Disordered" evidence="1">
    <location>
        <begin position="1"/>
        <end position="21"/>
    </location>
</feature>